<feature type="coiled-coil region" evidence="1">
    <location>
        <begin position="54"/>
        <end position="81"/>
    </location>
</feature>
<protein>
    <recommendedName>
        <fullName evidence="2">Ribbon-helix-helix protein CopG domain-containing protein</fullName>
    </recommendedName>
</protein>
<dbReference type="SUPFAM" id="SSF47598">
    <property type="entry name" value="Ribbon-helix-helix"/>
    <property type="match status" value="1"/>
</dbReference>
<comment type="caution">
    <text evidence="3">The sequence shown here is derived from an EMBL/GenBank/DDBJ whole genome shotgun (WGS) entry which is preliminary data.</text>
</comment>
<evidence type="ECO:0000259" key="2">
    <source>
        <dbReference type="Pfam" id="PF01402"/>
    </source>
</evidence>
<keyword evidence="1" id="KW-0175">Coiled coil</keyword>
<evidence type="ECO:0000313" key="3">
    <source>
        <dbReference type="EMBL" id="PKF68496.1"/>
    </source>
</evidence>
<dbReference type="InterPro" id="IPR010985">
    <property type="entry name" value="Ribbon_hlx_hlx"/>
</dbReference>
<dbReference type="GO" id="GO:0006355">
    <property type="term" value="P:regulation of DNA-templated transcription"/>
    <property type="evidence" value="ECO:0007669"/>
    <property type="project" value="InterPro"/>
</dbReference>
<dbReference type="EMBL" id="PJAF01000017">
    <property type="protein sequence ID" value="PKF68496.1"/>
    <property type="molecule type" value="Genomic_DNA"/>
</dbReference>
<evidence type="ECO:0000256" key="1">
    <source>
        <dbReference type="SAM" id="Coils"/>
    </source>
</evidence>
<accession>A0A2N0X705</accession>
<dbReference type="Proteomes" id="UP000233249">
    <property type="component" value="Unassembled WGS sequence"/>
</dbReference>
<evidence type="ECO:0000313" key="4">
    <source>
        <dbReference type="Proteomes" id="UP000233249"/>
    </source>
</evidence>
<proteinExistence type="predicted"/>
<reference evidence="3 4" key="1">
    <citation type="submission" date="2017-12" db="EMBL/GenBank/DDBJ databases">
        <title>Corynebacterium mastitidis 16-1433 Genome.</title>
        <authorList>
            <person name="Gulvik C.A."/>
        </authorList>
    </citation>
    <scope>NUCLEOTIDE SEQUENCE [LARGE SCALE GENOMIC DNA]</scope>
    <source>
        <strain evidence="3 4">16-1433</strain>
    </source>
</reference>
<feature type="domain" description="Ribbon-helix-helix protein CopG" evidence="2">
    <location>
        <begin position="33"/>
        <end position="70"/>
    </location>
</feature>
<gene>
    <name evidence="3" type="ORF">CXB45_06745</name>
</gene>
<organism evidence="3 4">
    <name type="scientific">Corynebacterium mastitidis</name>
    <dbReference type="NCBI Taxonomy" id="161890"/>
    <lineage>
        <taxon>Bacteria</taxon>
        <taxon>Bacillati</taxon>
        <taxon>Actinomycetota</taxon>
        <taxon>Actinomycetes</taxon>
        <taxon>Mycobacteriales</taxon>
        <taxon>Corynebacteriaceae</taxon>
        <taxon>Corynebacterium</taxon>
    </lineage>
</organism>
<dbReference type="CDD" id="cd22233">
    <property type="entry name" value="RHH_CopAso-like"/>
    <property type="match status" value="1"/>
</dbReference>
<sequence>MQINVGLIAGLCSVIIVYMAMSETSSQRFGAVLAVRLPDDLRARVDVLAAAGRRSRSDVLREALEREIDQLEWEYRVAETAADIRSGRESTVSLAEVNAELGDPGEPDVDDLH</sequence>
<dbReference type="Pfam" id="PF01402">
    <property type="entry name" value="RHH_1"/>
    <property type="match status" value="1"/>
</dbReference>
<name>A0A2N0X705_9CORY</name>
<dbReference type="AlphaFoldDB" id="A0A2N0X705"/>
<dbReference type="InterPro" id="IPR002145">
    <property type="entry name" value="CopG"/>
</dbReference>